<dbReference type="SMART" id="SM01039">
    <property type="entry name" value="BRICHOS"/>
    <property type="match status" value="1"/>
</dbReference>
<dbReference type="AlphaFoldDB" id="A0A1L8F2U4"/>
<dbReference type="Bgee" id="108700112">
    <property type="expression patterns" value="Expressed in muscle tissue and 2 other cell types or tissues"/>
</dbReference>
<gene>
    <name evidence="9 10" type="primary">tnmd.S</name>
</gene>
<evidence type="ECO:0000256" key="4">
    <source>
        <dbReference type="ARBA" id="ARBA00022989"/>
    </source>
</evidence>
<dbReference type="AGR" id="Xenbase:XB-GENE-6487138"/>
<dbReference type="InterPro" id="IPR007084">
    <property type="entry name" value="BRICHOS_dom"/>
</dbReference>
<sequence length="317" mass="36770">MKKGHSLDDLGVSDVEISKLKKVNFKRCQILAASICMLIIISLVLLLFAVKNIWHHVPKKVYDVEYKFFGNGEKTTLLMEIDPVKQTETFRTENGTDEAIEIHDFKHGITGIFFAGLQKCFIKTQIKDIPEIAETEFVELEGSEITTTIYEQSMLWIPGENPIEDKEFMKNSKIFDVCKNVSVHWIYPTSLTDPEFKDFEDSEDGDLVLEKKAALSKEAKHKKPEADLTGNKRQTRDLTEEDFPVNDYREVGLEFHSMWDHRGFCCNHCRRGQRYCQRVCEPLLGFYPYPYCYGSGRVICRIIMPCNWWVARMLGRV</sequence>
<dbReference type="GO" id="GO:0016525">
    <property type="term" value="P:negative regulation of angiogenesis"/>
    <property type="evidence" value="ECO:0000318"/>
    <property type="project" value="GO_Central"/>
</dbReference>
<evidence type="ECO:0000256" key="1">
    <source>
        <dbReference type="ARBA" id="ARBA00004167"/>
    </source>
</evidence>
<dbReference type="CTD" id="108700112"/>
<proteinExistence type="inferred from homology"/>
<dbReference type="GO" id="GO:0016020">
    <property type="term" value="C:membrane"/>
    <property type="evidence" value="ECO:0007669"/>
    <property type="project" value="UniProtKB-SubCell"/>
</dbReference>
<organism evidence="8 9">
    <name type="scientific">Xenopus laevis</name>
    <name type="common">African clawed frog</name>
    <dbReference type="NCBI Taxonomy" id="8355"/>
    <lineage>
        <taxon>Eukaryota</taxon>
        <taxon>Metazoa</taxon>
        <taxon>Chordata</taxon>
        <taxon>Craniata</taxon>
        <taxon>Vertebrata</taxon>
        <taxon>Euteleostomi</taxon>
        <taxon>Amphibia</taxon>
        <taxon>Batrachia</taxon>
        <taxon>Anura</taxon>
        <taxon>Pipoidea</taxon>
        <taxon>Pipidae</taxon>
        <taxon>Xenopodinae</taxon>
        <taxon>Xenopus</taxon>
        <taxon>Xenopus</taxon>
    </lineage>
</organism>
<comment type="similarity">
    <text evidence="2">Belongs to the chondromodulin-1 family.</text>
</comment>
<reference evidence="9" key="1">
    <citation type="submission" date="2025-08" db="UniProtKB">
        <authorList>
            <consortium name="RefSeq"/>
        </authorList>
    </citation>
    <scope>IDENTIFICATION</scope>
    <source>
        <strain evidence="9">J_2021</strain>
        <tissue evidence="9">Erythrocytes</tissue>
    </source>
</reference>
<dbReference type="OrthoDB" id="5985282at2759"/>
<name>A0A1L8F2U4_XENLA</name>
<dbReference type="STRING" id="8355.A0A1L8F2U4"/>
<evidence type="ECO:0000256" key="6">
    <source>
        <dbReference type="ARBA" id="ARBA00023157"/>
    </source>
</evidence>
<keyword evidence="6" id="KW-1015">Disulfide bond</keyword>
<keyword evidence="8" id="KW-1185">Reference proteome</keyword>
<dbReference type="GO" id="GO:0001937">
    <property type="term" value="P:negative regulation of endothelial cell proliferation"/>
    <property type="evidence" value="ECO:0000318"/>
    <property type="project" value="GO_Central"/>
</dbReference>
<keyword evidence="5" id="KW-0472">Membrane</keyword>
<dbReference type="PROSITE" id="PS50869">
    <property type="entry name" value="BRICHOS"/>
    <property type="match status" value="1"/>
</dbReference>
<dbReference type="InterPro" id="IPR043405">
    <property type="entry name" value="Chondromodulin/Tenomodulin"/>
</dbReference>
<evidence type="ECO:0000256" key="5">
    <source>
        <dbReference type="ARBA" id="ARBA00023136"/>
    </source>
</evidence>
<comment type="subcellular location">
    <subcellularLocation>
        <location evidence="1">Membrane</location>
        <topology evidence="1">Single-pass membrane protein</topology>
    </subcellularLocation>
</comment>
<dbReference type="OMA" id="PWARIME"/>
<keyword evidence="4" id="KW-1133">Transmembrane helix</keyword>
<keyword evidence="3" id="KW-0812">Transmembrane</keyword>
<dbReference type="Proteomes" id="UP000186698">
    <property type="component" value="Chromosome 8S"/>
</dbReference>
<dbReference type="GeneID" id="108700112"/>
<protein>
    <submittedName>
        <fullName evidence="9">Tenomodulin</fullName>
    </submittedName>
</protein>
<dbReference type="PaxDb" id="8355-A0A1L8F2U4"/>
<evidence type="ECO:0000256" key="3">
    <source>
        <dbReference type="ARBA" id="ARBA00022692"/>
    </source>
</evidence>
<evidence type="ECO:0000256" key="2">
    <source>
        <dbReference type="ARBA" id="ARBA00009898"/>
    </source>
</evidence>
<dbReference type="PANTHER" id="PTHR14064">
    <property type="entry name" value="CHONDROMODULIN-RELATED"/>
    <property type="match status" value="1"/>
</dbReference>
<accession>A0A1L8F2U4</accession>
<evidence type="ECO:0000256" key="7">
    <source>
        <dbReference type="ARBA" id="ARBA00023180"/>
    </source>
</evidence>
<evidence type="ECO:0000313" key="8">
    <source>
        <dbReference type="Proteomes" id="UP000186698"/>
    </source>
</evidence>
<dbReference type="Xenbase" id="XB-GENE-6487138">
    <property type="gene designation" value="tnmd.S"/>
</dbReference>
<dbReference type="KEGG" id="xla:108700112"/>
<dbReference type="RefSeq" id="XP_018088482.1">
    <property type="nucleotide sequence ID" value="XM_018232993.2"/>
</dbReference>
<dbReference type="PANTHER" id="PTHR14064:SF3">
    <property type="entry name" value="TENOMODULIN"/>
    <property type="match status" value="1"/>
</dbReference>
<evidence type="ECO:0000313" key="10">
    <source>
        <dbReference type="Xenbase" id="XB-GENE-6487138"/>
    </source>
</evidence>
<dbReference type="Pfam" id="PF04089">
    <property type="entry name" value="BRICHOS"/>
    <property type="match status" value="1"/>
</dbReference>
<evidence type="ECO:0000313" key="9">
    <source>
        <dbReference type="RefSeq" id="XP_018088482.1"/>
    </source>
</evidence>
<keyword evidence="7" id="KW-0325">Glycoprotein</keyword>